<name>A0A7G9RGE4_9ACTN</name>
<keyword evidence="3" id="KW-1185">Reference proteome</keyword>
<sequence>MSAGAAALVGVLAGTALLLGSGPGRVRLPRPAGARRSSTGAHRAAGVAVLSSVAAGLVLFLDGTTLALAVIVLLCSVAAALTWRRGREQVRCRQRRAKVVEVSEALVGELRAGQPVIGALDRCCGVWPPFATVAAAARLGADVPAAMRRAAELPGAEGLGRLASAWQVSQRTGCPLAGVVDQVAVSARAELAAARLVRAELASAQATARLVALLPLGTLAMSAGIGGDPWGFLLGHPVGLSCLAAGTALVFAGLWWIDRIAASVTRP</sequence>
<dbReference type="RefSeq" id="WP_187580509.1">
    <property type="nucleotide sequence ID" value="NZ_CP060713.1"/>
</dbReference>
<feature type="transmembrane region" description="Helical" evidence="1">
    <location>
        <begin position="238"/>
        <end position="257"/>
    </location>
</feature>
<feature type="transmembrane region" description="Helical" evidence="1">
    <location>
        <begin position="66"/>
        <end position="83"/>
    </location>
</feature>
<evidence type="ECO:0000313" key="3">
    <source>
        <dbReference type="Proteomes" id="UP000515947"/>
    </source>
</evidence>
<dbReference type="PANTHER" id="PTHR35007:SF4">
    <property type="entry name" value="CONSERVED TRANSMEMBRANE PROTEIN-RELATED"/>
    <property type="match status" value="1"/>
</dbReference>
<proteinExistence type="predicted"/>
<evidence type="ECO:0000256" key="1">
    <source>
        <dbReference type="SAM" id="Phobius"/>
    </source>
</evidence>
<feature type="transmembrane region" description="Helical" evidence="1">
    <location>
        <begin position="40"/>
        <end position="60"/>
    </location>
</feature>
<dbReference type="AlphaFoldDB" id="A0A7G9RGE4"/>
<keyword evidence="1" id="KW-0812">Transmembrane</keyword>
<evidence type="ECO:0000313" key="2">
    <source>
        <dbReference type="EMBL" id="QNN54669.1"/>
    </source>
</evidence>
<dbReference type="PANTHER" id="PTHR35007">
    <property type="entry name" value="INTEGRAL MEMBRANE PROTEIN-RELATED"/>
    <property type="match status" value="1"/>
</dbReference>
<gene>
    <name evidence="2" type="ORF">H9L09_10410</name>
</gene>
<accession>A0A7G9RGE4</accession>
<keyword evidence="1" id="KW-0472">Membrane</keyword>
<protein>
    <submittedName>
        <fullName evidence="2">Type II secretion system F family protein</fullName>
    </submittedName>
</protein>
<dbReference type="Proteomes" id="UP000515947">
    <property type="component" value="Chromosome"/>
</dbReference>
<dbReference type="EMBL" id="CP060713">
    <property type="protein sequence ID" value="QNN54669.1"/>
    <property type="molecule type" value="Genomic_DNA"/>
</dbReference>
<feature type="transmembrane region" description="Helical" evidence="1">
    <location>
        <begin position="6"/>
        <end position="28"/>
    </location>
</feature>
<feature type="transmembrane region" description="Helical" evidence="1">
    <location>
        <begin position="206"/>
        <end position="226"/>
    </location>
</feature>
<keyword evidence="1" id="KW-1133">Transmembrane helix</keyword>
<dbReference type="KEGG" id="nmes:H9L09_10410"/>
<organism evidence="2 3">
    <name type="scientific">Nocardioides mesophilus</name>
    <dbReference type="NCBI Taxonomy" id="433659"/>
    <lineage>
        <taxon>Bacteria</taxon>
        <taxon>Bacillati</taxon>
        <taxon>Actinomycetota</taxon>
        <taxon>Actinomycetes</taxon>
        <taxon>Propionibacteriales</taxon>
        <taxon>Nocardioidaceae</taxon>
        <taxon>Nocardioides</taxon>
    </lineage>
</organism>
<reference evidence="2 3" key="1">
    <citation type="submission" date="2020-08" db="EMBL/GenBank/DDBJ databases">
        <title>Genome sequence of Nocardioides mesophilus KACC 16243T.</title>
        <authorList>
            <person name="Hyun D.-W."/>
            <person name="Bae J.-W."/>
        </authorList>
    </citation>
    <scope>NUCLEOTIDE SEQUENCE [LARGE SCALE GENOMIC DNA]</scope>
    <source>
        <strain evidence="2 3">KACC 16243</strain>
    </source>
</reference>